<proteinExistence type="predicted"/>
<dbReference type="AlphaFoldDB" id="A0AAV7L102"/>
<dbReference type="EMBL" id="JANPWB010000016">
    <property type="protein sequence ID" value="KAJ1085381.1"/>
    <property type="molecule type" value="Genomic_DNA"/>
</dbReference>
<reference evidence="5" key="1">
    <citation type="journal article" date="2022" name="bioRxiv">
        <title>Sequencing and chromosome-scale assembly of the giantPleurodeles waltlgenome.</title>
        <authorList>
            <person name="Brown T."/>
            <person name="Elewa A."/>
            <person name="Iarovenko S."/>
            <person name="Subramanian E."/>
            <person name="Araus A.J."/>
            <person name="Petzold A."/>
            <person name="Susuki M."/>
            <person name="Suzuki K.-i.T."/>
            <person name="Hayashi T."/>
            <person name="Toyoda A."/>
            <person name="Oliveira C."/>
            <person name="Osipova E."/>
            <person name="Leigh N.D."/>
            <person name="Simon A."/>
            <person name="Yun M.H."/>
        </authorList>
    </citation>
    <scope>NUCLEOTIDE SEQUENCE</scope>
    <source>
        <strain evidence="5">20211129_DDA</strain>
        <tissue evidence="5">Liver</tissue>
    </source>
</reference>
<dbReference type="InterPro" id="IPR036860">
    <property type="entry name" value="SH2_dom_sf"/>
</dbReference>
<feature type="region of interest" description="Disordered" evidence="3">
    <location>
        <begin position="136"/>
        <end position="209"/>
    </location>
</feature>
<evidence type="ECO:0000259" key="4">
    <source>
        <dbReference type="PROSITE" id="PS50001"/>
    </source>
</evidence>
<feature type="domain" description="SH2" evidence="4">
    <location>
        <begin position="27"/>
        <end position="118"/>
    </location>
</feature>
<protein>
    <recommendedName>
        <fullName evidence="4">SH2 domain-containing protein</fullName>
    </recommendedName>
</protein>
<dbReference type="SUPFAM" id="SSF55550">
    <property type="entry name" value="SH2 domain"/>
    <property type="match status" value="1"/>
</dbReference>
<name>A0AAV7L102_PLEWA</name>
<evidence type="ECO:0000313" key="6">
    <source>
        <dbReference type="Proteomes" id="UP001066276"/>
    </source>
</evidence>
<dbReference type="InterPro" id="IPR000980">
    <property type="entry name" value="SH2"/>
</dbReference>
<dbReference type="PANTHER" id="PTHR14388">
    <property type="entry name" value="T CELL-SPECIFIC ADAPTER PROTEIN TSAD"/>
    <property type="match status" value="1"/>
</dbReference>
<evidence type="ECO:0000256" key="3">
    <source>
        <dbReference type="SAM" id="MobiDB-lite"/>
    </source>
</evidence>
<dbReference type="Gene3D" id="3.30.505.10">
    <property type="entry name" value="SH2 domain"/>
    <property type="match status" value="1"/>
</dbReference>
<comment type="caution">
    <text evidence="5">The sequence shown here is derived from an EMBL/GenBank/DDBJ whole genome shotgun (WGS) entry which is preliminary data.</text>
</comment>
<accession>A0AAV7L102</accession>
<dbReference type="PANTHER" id="PTHR14388:SF22">
    <property type="entry name" value="SH2 DOMAIN-CONTAINING PROTEIN"/>
    <property type="match status" value="1"/>
</dbReference>
<keyword evidence="6" id="KW-1185">Reference proteome</keyword>
<evidence type="ECO:0000256" key="2">
    <source>
        <dbReference type="PROSITE-ProRule" id="PRU00191"/>
    </source>
</evidence>
<organism evidence="5 6">
    <name type="scientific">Pleurodeles waltl</name>
    <name type="common">Iberian ribbed newt</name>
    <dbReference type="NCBI Taxonomy" id="8319"/>
    <lineage>
        <taxon>Eukaryota</taxon>
        <taxon>Metazoa</taxon>
        <taxon>Chordata</taxon>
        <taxon>Craniata</taxon>
        <taxon>Vertebrata</taxon>
        <taxon>Euteleostomi</taxon>
        <taxon>Amphibia</taxon>
        <taxon>Batrachia</taxon>
        <taxon>Caudata</taxon>
        <taxon>Salamandroidea</taxon>
        <taxon>Salamandridae</taxon>
        <taxon>Pleurodelinae</taxon>
        <taxon>Pleurodeles</taxon>
    </lineage>
</organism>
<dbReference type="PRINTS" id="PR00401">
    <property type="entry name" value="SH2DOMAIN"/>
</dbReference>
<feature type="region of interest" description="Disordered" evidence="3">
    <location>
        <begin position="246"/>
        <end position="292"/>
    </location>
</feature>
<gene>
    <name evidence="5" type="ORF">NDU88_005514</name>
</gene>
<dbReference type="GO" id="GO:0005737">
    <property type="term" value="C:cytoplasm"/>
    <property type="evidence" value="ECO:0007669"/>
    <property type="project" value="TreeGrafter"/>
</dbReference>
<dbReference type="Pfam" id="PF00017">
    <property type="entry name" value="SH2"/>
    <property type="match status" value="1"/>
</dbReference>
<dbReference type="Proteomes" id="UP001066276">
    <property type="component" value="Chromosome 12"/>
</dbReference>
<dbReference type="PROSITE" id="PS50001">
    <property type="entry name" value="SH2"/>
    <property type="match status" value="1"/>
</dbReference>
<feature type="compositionally biased region" description="Polar residues" evidence="3">
    <location>
        <begin position="171"/>
        <end position="193"/>
    </location>
</feature>
<keyword evidence="1 2" id="KW-0727">SH2 domain</keyword>
<feature type="compositionally biased region" description="Basic and acidic residues" evidence="3">
    <location>
        <begin position="136"/>
        <end position="145"/>
    </location>
</feature>
<sequence>MQKANDIRKWFLETQALWFIEHGVPVWFHGLITREDAENFLKNKTPGSFLVRVSESRIGYSLSYSAVDRCRHFKIDVLGDGRFVVVGVPDIHETLEDLVKFHQGNPIKPYNELLTQPCGQKCTSQNDYEDLFDSNKSEIKTDPRSPKPGVPLHDPQVQNIGWNFPPPLPQRNLQEKNPPSVPPRTTHSNSSLKASCPLPPPPQTSGANRLYPSIAEEMKSNATAQDSTSILSGLYPWKNKMTNATGTDSLPLDTKSEKLPQKQASSSEGQKWKESDILPKASSDNIGKNKKPVHKLLNPAKEFKEFKNKVLPAFENTVSAMNNIKIPLSPKLVGVVNKKRTESSGTKTNAESICSGPPTGQKCNITSNQKNSPAFGSNHLPCVPNHPTGAQNVGTLNQGVEKEGNANDPFVIYQYKRPPPFAPGF</sequence>
<evidence type="ECO:0000313" key="5">
    <source>
        <dbReference type="EMBL" id="KAJ1085381.1"/>
    </source>
</evidence>
<dbReference type="SMART" id="SM00252">
    <property type="entry name" value="SH2"/>
    <property type="match status" value="1"/>
</dbReference>
<evidence type="ECO:0000256" key="1">
    <source>
        <dbReference type="ARBA" id="ARBA00022999"/>
    </source>
</evidence>